<protein>
    <submittedName>
        <fullName evidence="1">Uncharacterized protein</fullName>
    </submittedName>
</protein>
<keyword evidence="2" id="KW-1185">Reference proteome</keyword>
<dbReference type="AlphaFoldDB" id="A0A8C9PJ82"/>
<proteinExistence type="predicted"/>
<reference evidence="1" key="2">
    <citation type="submission" date="2025-09" db="UniProtKB">
        <authorList>
            <consortium name="Ensembl"/>
        </authorList>
    </citation>
    <scope>IDENTIFICATION</scope>
</reference>
<evidence type="ECO:0000313" key="1">
    <source>
        <dbReference type="Ensembl" id="ENSSDAP00000011608.1"/>
    </source>
</evidence>
<dbReference type="Ensembl" id="ENSSDAT00000013142.1">
    <property type="protein sequence ID" value="ENSSDAP00000011608.1"/>
    <property type="gene ID" value="ENSSDAG00000010475.1"/>
</dbReference>
<organism evidence="1 2">
    <name type="scientific">Spermophilus dauricus</name>
    <name type="common">Daurian ground squirrel</name>
    <dbReference type="NCBI Taxonomy" id="99837"/>
    <lineage>
        <taxon>Eukaryota</taxon>
        <taxon>Metazoa</taxon>
        <taxon>Chordata</taxon>
        <taxon>Craniata</taxon>
        <taxon>Vertebrata</taxon>
        <taxon>Euteleostomi</taxon>
        <taxon>Mammalia</taxon>
        <taxon>Eutheria</taxon>
        <taxon>Euarchontoglires</taxon>
        <taxon>Glires</taxon>
        <taxon>Rodentia</taxon>
        <taxon>Sciuromorpha</taxon>
        <taxon>Sciuridae</taxon>
        <taxon>Xerinae</taxon>
        <taxon>Marmotini</taxon>
        <taxon>Spermophilus</taxon>
    </lineage>
</organism>
<evidence type="ECO:0000313" key="2">
    <source>
        <dbReference type="Proteomes" id="UP000694422"/>
    </source>
</evidence>
<name>A0A8C9PJ82_SPEDA</name>
<accession>A0A8C9PJ82</accession>
<dbReference type="Proteomes" id="UP000694422">
    <property type="component" value="Unplaced"/>
</dbReference>
<reference evidence="1" key="1">
    <citation type="submission" date="2025-08" db="UniProtKB">
        <authorList>
            <consortium name="Ensembl"/>
        </authorList>
    </citation>
    <scope>IDENTIFICATION</scope>
</reference>
<sequence length="52" mass="5449">AARAPPAWRDAGLPLSTPSNEACKLFDATLTQVCLQSSPGPSCAALWRAFCT</sequence>